<name>A0AC61U7X2_9MICO</name>
<organism evidence="1 2">
    <name type="scientific">Janibacter limosus</name>
    <dbReference type="NCBI Taxonomy" id="53458"/>
    <lineage>
        <taxon>Bacteria</taxon>
        <taxon>Bacillati</taxon>
        <taxon>Actinomycetota</taxon>
        <taxon>Actinomycetes</taxon>
        <taxon>Micrococcales</taxon>
        <taxon>Intrasporangiaceae</taxon>
        <taxon>Janibacter</taxon>
    </lineage>
</organism>
<sequence>MKRPYPGLSPLLGVLTTYLDNGGRRSILDATHEDILEARAKVFPTSPPSLGSPAASRRG</sequence>
<accession>A0AC61U7X2</accession>
<dbReference type="Proteomes" id="UP001059663">
    <property type="component" value="Chromosome"/>
</dbReference>
<evidence type="ECO:0000313" key="2">
    <source>
        <dbReference type="Proteomes" id="UP001059663"/>
    </source>
</evidence>
<proteinExistence type="predicted"/>
<dbReference type="EMBL" id="CP087977">
    <property type="protein sequence ID" value="UUZ46145.1"/>
    <property type="molecule type" value="Genomic_DNA"/>
</dbReference>
<reference evidence="1" key="1">
    <citation type="submission" date="2021-11" db="EMBL/GenBank/DDBJ databases">
        <title>Study of the species diversity of bacterial strains isolated from a unique natural object - Shulgan-Tash cave (Bashkiria).</title>
        <authorList>
            <person name="Sazanova A.L."/>
            <person name="Chirak E.R."/>
            <person name="Safronova V.I."/>
        </authorList>
    </citation>
    <scope>NUCLEOTIDE SEQUENCE</scope>
    <source>
        <strain evidence="1">P1</strain>
    </source>
</reference>
<protein>
    <submittedName>
        <fullName evidence="1">Uncharacterized protein</fullName>
    </submittedName>
</protein>
<gene>
    <name evidence="1" type="ORF">LP422_10230</name>
</gene>
<evidence type="ECO:0000313" key="1">
    <source>
        <dbReference type="EMBL" id="UUZ46145.1"/>
    </source>
</evidence>